<keyword evidence="7" id="KW-0175">Coiled coil</keyword>
<dbReference type="PROSITE" id="PS50217">
    <property type="entry name" value="BZIP"/>
    <property type="match status" value="1"/>
</dbReference>
<dbReference type="GO" id="GO:0005634">
    <property type="term" value="C:nucleus"/>
    <property type="evidence" value="ECO:0007669"/>
    <property type="project" value="UniProtKB-SubCell"/>
</dbReference>
<keyword evidence="4" id="KW-0238">DNA-binding</keyword>
<evidence type="ECO:0000313" key="10">
    <source>
        <dbReference type="Proteomes" id="UP000747542"/>
    </source>
</evidence>
<gene>
    <name evidence="9" type="primary">HLF-L2</name>
    <name evidence="9" type="ORF">Hamer_G022907</name>
</gene>
<dbReference type="EMBL" id="JAHLQT010007332">
    <property type="protein sequence ID" value="KAG7174690.1"/>
    <property type="molecule type" value="Genomic_DNA"/>
</dbReference>
<reference evidence="9" key="1">
    <citation type="journal article" date="2021" name="Sci. Adv.">
        <title>The American lobster genome reveals insights on longevity, neural, and immune adaptations.</title>
        <authorList>
            <person name="Polinski J.M."/>
            <person name="Zimin A.V."/>
            <person name="Clark K.F."/>
            <person name="Kohn A.B."/>
            <person name="Sadowski N."/>
            <person name="Timp W."/>
            <person name="Ptitsyn A."/>
            <person name="Khanna P."/>
            <person name="Romanova D.Y."/>
            <person name="Williams P."/>
            <person name="Greenwood S.J."/>
            <person name="Moroz L.L."/>
            <person name="Walt D.R."/>
            <person name="Bodnar A.G."/>
        </authorList>
    </citation>
    <scope>NUCLEOTIDE SEQUENCE</scope>
    <source>
        <strain evidence="9">GMGI-L3</strain>
    </source>
</reference>
<comment type="similarity">
    <text evidence="2">Belongs to the bZIP family. PAR subfamily.</text>
</comment>
<evidence type="ECO:0000256" key="2">
    <source>
        <dbReference type="ARBA" id="ARBA00009208"/>
    </source>
</evidence>
<feature type="domain" description="BZIP" evidence="8">
    <location>
        <begin position="23"/>
        <end position="86"/>
    </location>
</feature>
<dbReference type="Gene3D" id="1.20.5.170">
    <property type="match status" value="1"/>
</dbReference>
<evidence type="ECO:0000313" key="9">
    <source>
        <dbReference type="EMBL" id="KAG7174690.1"/>
    </source>
</evidence>
<evidence type="ECO:0000256" key="3">
    <source>
        <dbReference type="ARBA" id="ARBA00023015"/>
    </source>
</evidence>
<dbReference type="GO" id="GO:0000978">
    <property type="term" value="F:RNA polymerase II cis-regulatory region sequence-specific DNA binding"/>
    <property type="evidence" value="ECO:0007669"/>
    <property type="project" value="TreeGrafter"/>
</dbReference>
<evidence type="ECO:0000256" key="4">
    <source>
        <dbReference type="ARBA" id="ARBA00023125"/>
    </source>
</evidence>
<dbReference type="GO" id="GO:0000981">
    <property type="term" value="F:DNA-binding transcription factor activity, RNA polymerase II-specific"/>
    <property type="evidence" value="ECO:0007669"/>
    <property type="project" value="TreeGrafter"/>
</dbReference>
<evidence type="ECO:0000256" key="7">
    <source>
        <dbReference type="SAM" id="Coils"/>
    </source>
</evidence>
<protein>
    <submittedName>
        <fullName evidence="9">Hepatic leukemia factor-like 2</fullName>
    </submittedName>
</protein>
<keyword evidence="3" id="KW-0805">Transcription regulation</keyword>
<evidence type="ECO:0000256" key="1">
    <source>
        <dbReference type="ARBA" id="ARBA00004123"/>
    </source>
</evidence>
<proteinExistence type="inferred from homology"/>
<dbReference type="InterPro" id="IPR040223">
    <property type="entry name" value="PAR_bZIP"/>
</dbReference>
<organism evidence="9 10">
    <name type="scientific">Homarus americanus</name>
    <name type="common">American lobster</name>
    <dbReference type="NCBI Taxonomy" id="6706"/>
    <lineage>
        <taxon>Eukaryota</taxon>
        <taxon>Metazoa</taxon>
        <taxon>Ecdysozoa</taxon>
        <taxon>Arthropoda</taxon>
        <taxon>Crustacea</taxon>
        <taxon>Multicrustacea</taxon>
        <taxon>Malacostraca</taxon>
        <taxon>Eumalacostraca</taxon>
        <taxon>Eucarida</taxon>
        <taxon>Decapoda</taxon>
        <taxon>Pleocyemata</taxon>
        <taxon>Astacidea</taxon>
        <taxon>Nephropoidea</taxon>
        <taxon>Nephropidae</taxon>
        <taxon>Homarus</taxon>
    </lineage>
</organism>
<comment type="caution">
    <text evidence="9">The sequence shown here is derived from an EMBL/GenBank/DDBJ whole genome shotgun (WGS) entry which is preliminary data.</text>
</comment>
<dbReference type="CDD" id="cd14695">
    <property type="entry name" value="bZIP_HLF"/>
    <property type="match status" value="1"/>
</dbReference>
<evidence type="ECO:0000256" key="6">
    <source>
        <dbReference type="ARBA" id="ARBA00023242"/>
    </source>
</evidence>
<feature type="coiled-coil region" evidence="7">
    <location>
        <begin position="55"/>
        <end position="89"/>
    </location>
</feature>
<dbReference type="InterPro" id="IPR004827">
    <property type="entry name" value="bZIP"/>
</dbReference>
<keyword evidence="5" id="KW-0804">Transcription</keyword>
<dbReference type="PANTHER" id="PTHR11988">
    <property type="entry name" value="THYROTROPH EMBRYONIC FACTOR RELATED"/>
    <property type="match status" value="1"/>
</dbReference>
<dbReference type="InterPro" id="IPR046347">
    <property type="entry name" value="bZIP_sf"/>
</dbReference>
<accession>A0A8J5THX3</accession>
<evidence type="ECO:0000259" key="8">
    <source>
        <dbReference type="PROSITE" id="PS50217"/>
    </source>
</evidence>
<dbReference type="SMART" id="SM00338">
    <property type="entry name" value="BRLZ"/>
    <property type="match status" value="1"/>
</dbReference>
<dbReference type="Proteomes" id="UP000747542">
    <property type="component" value="Unassembled WGS sequence"/>
</dbReference>
<name>A0A8J5THX3_HOMAM</name>
<dbReference type="Pfam" id="PF07716">
    <property type="entry name" value="bZIP_2"/>
    <property type="match status" value="1"/>
</dbReference>
<keyword evidence="6" id="KW-0539">Nucleus</keyword>
<dbReference type="AlphaFoldDB" id="A0A8J5THX3"/>
<sequence>MLGSVSPSANGIIDQFVPHELKDDKYWARRRKNNMAAKRSRDARRLKENQIAMRANFLEKENNALTAELQKAQAVMESLKKRLAMYEAV</sequence>
<dbReference type="SUPFAM" id="SSF57959">
    <property type="entry name" value="Leucine zipper domain"/>
    <property type="match status" value="1"/>
</dbReference>
<keyword evidence="10" id="KW-1185">Reference proteome</keyword>
<dbReference type="PANTHER" id="PTHR11988:SF27">
    <property type="entry name" value="GH27708P"/>
    <property type="match status" value="1"/>
</dbReference>
<comment type="subcellular location">
    <subcellularLocation>
        <location evidence="1">Nucleus</location>
    </subcellularLocation>
</comment>
<evidence type="ECO:0000256" key="5">
    <source>
        <dbReference type="ARBA" id="ARBA00023163"/>
    </source>
</evidence>
<dbReference type="FunFam" id="1.20.5.170:FF:000007">
    <property type="entry name" value="hepatic leukemia factor isoform X2"/>
    <property type="match status" value="1"/>
</dbReference>